<evidence type="ECO:0000259" key="1">
    <source>
        <dbReference type="Pfam" id="PF13175"/>
    </source>
</evidence>
<dbReference type="InterPro" id="IPR027417">
    <property type="entry name" value="P-loop_NTPase"/>
</dbReference>
<dbReference type="PANTHER" id="PTHR43581:SF4">
    <property type="entry name" value="ATP_GTP PHOSPHATASE"/>
    <property type="match status" value="1"/>
</dbReference>
<protein>
    <submittedName>
        <fullName evidence="2">DUF2813 domain-containing protein</fullName>
    </submittedName>
</protein>
<dbReference type="Pfam" id="PF13175">
    <property type="entry name" value="AAA_15"/>
    <property type="match status" value="1"/>
</dbReference>
<dbReference type="AlphaFoldDB" id="A0A4V1ASG8"/>
<dbReference type="SUPFAM" id="SSF52540">
    <property type="entry name" value="P-loop containing nucleoside triphosphate hydrolases"/>
    <property type="match status" value="1"/>
</dbReference>
<dbReference type="InterPro" id="IPR051396">
    <property type="entry name" value="Bact_Antivir_Def_Nuclease"/>
</dbReference>
<gene>
    <name evidence="2" type="ORF">AHTJR_03790</name>
</gene>
<dbReference type="PANTHER" id="PTHR43581">
    <property type="entry name" value="ATP/GTP PHOSPHATASE"/>
    <property type="match status" value="1"/>
</dbReference>
<name>A0A4V1ASG8_ACIHA</name>
<evidence type="ECO:0000313" key="3">
    <source>
        <dbReference type="Proteomes" id="UP000294395"/>
    </source>
</evidence>
<dbReference type="EMBL" id="CP038009">
    <property type="protein sequence ID" value="QBQ15449.1"/>
    <property type="molecule type" value="Genomic_DNA"/>
</dbReference>
<proteinExistence type="predicted"/>
<organism evidence="2 3">
    <name type="scientific">Acinetobacter haemolyticus</name>
    <dbReference type="NCBI Taxonomy" id="29430"/>
    <lineage>
        <taxon>Bacteria</taxon>
        <taxon>Pseudomonadati</taxon>
        <taxon>Pseudomonadota</taxon>
        <taxon>Gammaproteobacteria</taxon>
        <taxon>Moraxellales</taxon>
        <taxon>Moraxellaceae</taxon>
        <taxon>Acinetobacter</taxon>
    </lineage>
</organism>
<dbReference type="Gene3D" id="3.40.50.300">
    <property type="entry name" value="P-loop containing nucleotide triphosphate hydrolases"/>
    <property type="match status" value="1"/>
</dbReference>
<reference evidence="2 3" key="1">
    <citation type="submission" date="2019-03" db="EMBL/GenBank/DDBJ databases">
        <title>Complete genome sequence of two outbreak-associated Acinetobacter haemolyticus strains.</title>
        <authorList>
            <person name="Bai L."/>
            <person name="Zhang S.-C."/>
            <person name="Deng Y."/>
            <person name="Song C.-C."/>
            <person name="Kang G.-B."/>
            <person name="Dong Y."/>
            <person name="Wang Y."/>
            <person name="Gao F."/>
            <person name="Huang H."/>
        </authorList>
    </citation>
    <scope>NUCLEOTIDE SEQUENCE [LARGE SCALE GENOMIC DNA]</scope>
    <source>
        <strain evidence="2 3">TJR01</strain>
    </source>
</reference>
<sequence length="118" mass="13535">MDLSISKIYLKNFKGYEEVTIHPNPDFNIIIGENNIGKSSLFEAIHLWEKCYTTLIKADKASFYSNKTSRYLNSQDLDFIRIQSHSDLFLDPTNDMCISITIKRLCCTNLSVKAFSAI</sequence>
<dbReference type="InterPro" id="IPR041685">
    <property type="entry name" value="AAA_GajA/Old/RecF-like"/>
</dbReference>
<dbReference type="RefSeq" id="WP_134251632.1">
    <property type="nucleotide sequence ID" value="NZ_CP038009.1"/>
</dbReference>
<accession>A0A4V1ASG8</accession>
<evidence type="ECO:0000313" key="2">
    <source>
        <dbReference type="EMBL" id="QBQ15449.1"/>
    </source>
</evidence>
<feature type="domain" description="Endonuclease GajA/Old nuclease/RecF-like AAA" evidence="1">
    <location>
        <begin position="5"/>
        <end position="47"/>
    </location>
</feature>
<dbReference type="Proteomes" id="UP000294395">
    <property type="component" value="Chromosome"/>
</dbReference>